<evidence type="ECO:0008006" key="3">
    <source>
        <dbReference type="Google" id="ProtNLM"/>
    </source>
</evidence>
<proteinExistence type="predicted"/>
<accession>A0ABT5EG08</accession>
<name>A0ABT5EG08_9BACT</name>
<protein>
    <recommendedName>
        <fullName evidence="3">ATP-grasp domain-containing protein</fullName>
    </recommendedName>
</protein>
<dbReference type="RefSeq" id="WP_272092298.1">
    <property type="nucleotide sequence ID" value="NZ_JAQNDL010000005.1"/>
</dbReference>
<dbReference type="PANTHER" id="PTHR39217:SF1">
    <property type="entry name" value="GLUTATHIONE SYNTHETASE"/>
    <property type="match status" value="1"/>
</dbReference>
<dbReference type="InterPro" id="IPR053191">
    <property type="entry name" value="DcsG_Biosynth_Enzyme"/>
</dbReference>
<sequence length="284" mass="31017">MHVAIATCLHKPEPDPDEALLVAALAQAGVGARVLAWDDPAAAWHEASLCVLRSTWNYPHHPDDFLAWARRVAAVTRLFNPLPVLEDNYHKRYLERLVARGVAVVDTIHLDRGAAPGLAALLDARGWDRAVVKPAISAASLGTWRVDRAAAAASQDRLAADVALRDMMVQPYMRAVEEPGERALIWIDGALTHAIRKTARFAGDHERVSEALPIADDERQLAEAALAPLADQLLYARVDVVRDDAGAPRVMELELIEPSLYLAEHPPALARLVAAIVARLRRDA</sequence>
<comment type="caution">
    <text evidence="1">The sequence shown here is derived from an EMBL/GenBank/DDBJ whole genome shotgun (WGS) entry which is preliminary data.</text>
</comment>
<keyword evidence="2" id="KW-1185">Reference proteome</keyword>
<gene>
    <name evidence="1" type="ORF">POL25_43110</name>
</gene>
<evidence type="ECO:0000313" key="1">
    <source>
        <dbReference type="EMBL" id="MDC0723752.1"/>
    </source>
</evidence>
<evidence type="ECO:0000313" key="2">
    <source>
        <dbReference type="Proteomes" id="UP001221686"/>
    </source>
</evidence>
<reference evidence="1 2" key="1">
    <citation type="submission" date="2022-11" db="EMBL/GenBank/DDBJ databases">
        <title>Minimal conservation of predation-associated metabolite biosynthetic gene clusters underscores biosynthetic potential of Myxococcota including descriptions for ten novel species: Archangium lansinium sp. nov., Myxococcus landrumus sp. nov., Nannocystis bai.</title>
        <authorList>
            <person name="Ahearne A."/>
            <person name="Stevens C."/>
            <person name="Dowd S."/>
        </authorList>
    </citation>
    <scope>NUCLEOTIDE SEQUENCE [LARGE SCALE GENOMIC DNA]</scope>
    <source>
        <strain evidence="1 2">BB15-2</strain>
    </source>
</reference>
<dbReference type="PANTHER" id="PTHR39217">
    <property type="match status" value="1"/>
</dbReference>
<organism evidence="1 2">
    <name type="scientific">Nannocystis bainbridge</name>
    <dbReference type="NCBI Taxonomy" id="2995303"/>
    <lineage>
        <taxon>Bacteria</taxon>
        <taxon>Pseudomonadati</taxon>
        <taxon>Myxococcota</taxon>
        <taxon>Polyangia</taxon>
        <taxon>Nannocystales</taxon>
        <taxon>Nannocystaceae</taxon>
        <taxon>Nannocystis</taxon>
    </lineage>
</organism>
<dbReference type="SUPFAM" id="SSF56059">
    <property type="entry name" value="Glutathione synthetase ATP-binding domain-like"/>
    <property type="match status" value="1"/>
</dbReference>
<dbReference type="Proteomes" id="UP001221686">
    <property type="component" value="Unassembled WGS sequence"/>
</dbReference>
<dbReference type="EMBL" id="JAQNDL010000005">
    <property type="protein sequence ID" value="MDC0723752.1"/>
    <property type="molecule type" value="Genomic_DNA"/>
</dbReference>